<keyword evidence="1 3" id="KW-0378">Hydrolase</keyword>
<organism evidence="3 4">
    <name type="scientific">Mycobacterium spongiae</name>
    <dbReference type="NCBI Taxonomy" id="886343"/>
    <lineage>
        <taxon>Bacteria</taxon>
        <taxon>Bacillati</taxon>
        <taxon>Actinomycetota</taxon>
        <taxon>Actinomycetes</taxon>
        <taxon>Mycobacteriales</taxon>
        <taxon>Mycobacteriaceae</taxon>
        <taxon>Mycobacterium</taxon>
    </lineage>
</organism>
<dbReference type="RefSeq" id="WP_211695854.1">
    <property type="nucleotide sequence ID" value="NZ_CP046600.1"/>
</dbReference>
<dbReference type="PANTHER" id="PTHR43674">
    <property type="entry name" value="NITRILASE C965.09-RELATED"/>
    <property type="match status" value="1"/>
</dbReference>
<dbReference type="InterPro" id="IPR036526">
    <property type="entry name" value="C-N_Hydrolase_sf"/>
</dbReference>
<gene>
    <name evidence="3" type="ORF">F6B93_15410</name>
</gene>
<dbReference type="InterPro" id="IPR050345">
    <property type="entry name" value="Aliph_Amidase/BUP"/>
</dbReference>
<dbReference type="EMBL" id="CP046600">
    <property type="protein sequence ID" value="QUR68284.1"/>
    <property type="molecule type" value="Genomic_DNA"/>
</dbReference>
<dbReference type="PROSITE" id="PS50263">
    <property type="entry name" value="CN_HYDROLASE"/>
    <property type="match status" value="1"/>
</dbReference>
<dbReference type="SUPFAM" id="SSF56317">
    <property type="entry name" value="Carbon-nitrogen hydrolase"/>
    <property type="match status" value="1"/>
</dbReference>
<keyword evidence="4" id="KW-1185">Reference proteome</keyword>
<sequence>MKLALVQHAVSPDLGRNLDRALRTVREAAAAGAQLVAFPELANTPFYPQERRPRPELLAEPVPGPTTERFCEVAAECGVVIVLNLFERDGDACYDSSPVIDADGTLLGRTRMVHITDYDCYHERHYYTPGDTGAPVYQTRAGRIGVAICYDRHFPEYMRALALGGAELIVVPQAGTVGEWPEGLFEAEMRVAAFQNGYFVALANRVGHEERMTFAGRSFVCAPDGSMVGQAGAGDEVFYAEVHLPQTRDSHARRLFLADRRPGLYAGFLGR</sequence>
<evidence type="ECO:0000313" key="3">
    <source>
        <dbReference type="EMBL" id="QUR68284.1"/>
    </source>
</evidence>
<dbReference type="AlphaFoldDB" id="A0A975K079"/>
<dbReference type="KEGG" id="mspg:F6B93_15410"/>
<dbReference type="Proteomes" id="UP000682202">
    <property type="component" value="Chromosome"/>
</dbReference>
<protein>
    <submittedName>
        <fullName evidence="3">Carbon-nitrogen hydrolase family protein</fullName>
    </submittedName>
</protein>
<name>A0A975K079_9MYCO</name>
<evidence type="ECO:0000313" key="4">
    <source>
        <dbReference type="Proteomes" id="UP000682202"/>
    </source>
</evidence>
<dbReference type="Pfam" id="PF00795">
    <property type="entry name" value="CN_hydrolase"/>
    <property type="match status" value="1"/>
</dbReference>
<proteinExistence type="predicted"/>
<dbReference type="GO" id="GO:0016811">
    <property type="term" value="F:hydrolase activity, acting on carbon-nitrogen (but not peptide) bonds, in linear amides"/>
    <property type="evidence" value="ECO:0007669"/>
    <property type="project" value="TreeGrafter"/>
</dbReference>
<accession>A0A975K079</accession>
<dbReference type="PANTHER" id="PTHR43674:SF2">
    <property type="entry name" value="BETA-UREIDOPROPIONASE"/>
    <property type="match status" value="1"/>
</dbReference>
<evidence type="ECO:0000256" key="1">
    <source>
        <dbReference type="ARBA" id="ARBA00022801"/>
    </source>
</evidence>
<dbReference type="InterPro" id="IPR003010">
    <property type="entry name" value="C-N_Hydrolase"/>
</dbReference>
<feature type="domain" description="CN hydrolase" evidence="2">
    <location>
        <begin position="1"/>
        <end position="244"/>
    </location>
</feature>
<evidence type="ECO:0000259" key="2">
    <source>
        <dbReference type="PROSITE" id="PS50263"/>
    </source>
</evidence>
<dbReference type="Gene3D" id="3.60.110.10">
    <property type="entry name" value="Carbon-nitrogen hydrolase"/>
    <property type="match status" value="1"/>
</dbReference>
<reference evidence="3" key="1">
    <citation type="submission" date="2019-12" db="EMBL/GenBank/DDBJ databases">
        <title>Mycobacterium spongiae sp. nov.</title>
        <authorList>
            <person name="Stinear T."/>
        </authorList>
    </citation>
    <scope>NUCLEOTIDE SEQUENCE</scope>
    <source>
        <strain evidence="3">FSD4b-SM</strain>
    </source>
</reference>